<dbReference type="Proteomes" id="UP001054945">
    <property type="component" value="Unassembled WGS sequence"/>
</dbReference>
<reference evidence="1 2" key="1">
    <citation type="submission" date="2021-06" db="EMBL/GenBank/DDBJ databases">
        <title>Caerostris extrusa draft genome.</title>
        <authorList>
            <person name="Kono N."/>
            <person name="Arakawa K."/>
        </authorList>
    </citation>
    <scope>NUCLEOTIDE SEQUENCE [LARGE SCALE GENOMIC DNA]</scope>
</reference>
<accession>A0AAV4X1Q5</accession>
<comment type="caution">
    <text evidence="1">The sequence shown here is derived from an EMBL/GenBank/DDBJ whole genome shotgun (WGS) entry which is preliminary data.</text>
</comment>
<sequence length="102" mass="11406">MSPALENHSINSKKPLGLGIKVDLGRRGMNGATTRNRFSLCIIRRLRQVGTIHPRLLRSTLYAQPQRGFLKGVDRMISSAGDIIPLLPGILIHGPNKWTRRK</sequence>
<keyword evidence="2" id="KW-1185">Reference proteome</keyword>
<evidence type="ECO:0000313" key="2">
    <source>
        <dbReference type="Proteomes" id="UP001054945"/>
    </source>
</evidence>
<protein>
    <submittedName>
        <fullName evidence="1">Uncharacterized protein</fullName>
    </submittedName>
</protein>
<dbReference type="AlphaFoldDB" id="A0AAV4X1Q5"/>
<proteinExistence type="predicted"/>
<gene>
    <name evidence="1" type="ORF">CEXT_27351</name>
</gene>
<dbReference type="EMBL" id="BPLR01017066">
    <property type="protein sequence ID" value="GIY88434.1"/>
    <property type="molecule type" value="Genomic_DNA"/>
</dbReference>
<name>A0AAV4X1Q5_CAEEX</name>
<evidence type="ECO:0000313" key="1">
    <source>
        <dbReference type="EMBL" id="GIY88434.1"/>
    </source>
</evidence>
<organism evidence="1 2">
    <name type="scientific">Caerostris extrusa</name>
    <name type="common">Bark spider</name>
    <name type="synonym">Caerostris bankana</name>
    <dbReference type="NCBI Taxonomy" id="172846"/>
    <lineage>
        <taxon>Eukaryota</taxon>
        <taxon>Metazoa</taxon>
        <taxon>Ecdysozoa</taxon>
        <taxon>Arthropoda</taxon>
        <taxon>Chelicerata</taxon>
        <taxon>Arachnida</taxon>
        <taxon>Araneae</taxon>
        <taxon>Araneomorphae</taxon>
        <taxon>Entelegynae</taxon>
        <taxon>Araneoidea</taxon>
        <taxon>Araneidae</taxon>
        <taxon>Caerostris</taxon>
    </lineage>
</organism>